<proteinExistence type="predicted"/>
<dbReference type="EMBL" id="HE796683">
    <property type="protein sequence ID" value="CCG99870.1"/>
    <property type="molecule type" value="Genomic_DNA"/>
</dbReference>
<keyword evidence="2" id="KW-1185">Reference proteome</keyword>
<dbReference type="AlphaFoldDB" id="I0K6W7"/>
<dbReference type="InterPro" id="IPR024401">
    <property type="entry name" value="WYL_prot"/>
</dbReference>
<dbReference type="Pfam" id="PF10902">
    <property type="entry name" value="WYL_2"/>
    <property type="match status" value="1"/>
</dbReference>
<protein>
    <recommendedName>
        <fullName evidence="3">DUF2693 domain-containing protein</fullName>
    </recommendedName>
</protein>
<name>I0K6W7_9BACT</name>
<gene>
    <name evidence="1" type="ORF">FAES_1861</name>
</gene>
<organism evidence="1 2">
    <name type="scientific">Fibrella aestuarina BUZ 2</name>
    <dbReference type="NCBI Taxonomy" id="1166018"/>
    <lineage>
        <taxon>Bacteria</taxon>
        <taxon>Pseudomonadati</taxon>
        <taxon>Bacteroidota</taxon>
        <taxon>Cytophagia</taxon>
        <taxon>Cytophagales</taxon>
        <taxon>Spirosomataceae</taxon>
        <taxon>Fibrella</taxon>
    </lineage>
</organism>
<dbReference type="RefSeq" id="WP_015330969.1">
    <property type="nucleotide sequence ID" value="NC_020054.1"/>
</dbReference>
<evidence type="ECO:0008006" key="3">
    <source>
        <dbReference type="Google" id="ProtNLM"/>
    </source>
</evidence>
<dbReference type="STRING" id="1166018.FAES_1861"/>
<dbReference type="OrthoDB" id="965285at2"/>
<sequence>MKRQLFHLAHSLRATGLSMADALKRAWQTIKLKAQMLVTPTRFTYVKEDGSERTAIGYYGAAPVVEGGKAENLASLAIRYFDTEVNGWRSFRADRLVIG</sequence>
<dbReference type="eggNOG" id="ENOG5033FJ5">
    <property type="taxonomic scope" value="Bacteria"/>
</dbReference>
<reference evidence="1 2" key="1">
    <citation type="journal article" date="2012" name="J. Bacteriol.">
        <title>Genome Sequence of Fibrella aestuarina BUZ 2T, a Filamentous Marine Bacterium.</title>
        <authorList>
            <person name="Filippini M."/>
            <person name="Qi W."/>
            <person name="Blom J."/>
            <person name="Goesmann A."/>
            <person name="Smits T.H."/>
            <person name="Bagheri H.C."/>
        </authorList>
    </citation>
    <scope>NUCLEOTIDE SEQUENCE [LARGE SCALE GENOMIC DNA]</scope>
    <source>
        <strain evidence="2">BUZ 2T</strain>
    </source>
</reference>
<dbReference type="Proteomes" id="UP000011058">
    <property type="component" value="Chromosome"/>
</dbReference>
<accession>I0K6W7</accession>
<evidence type="ECO:0000313" key="2">
    <source>
        <dbReference type="Proteomes" id="UP000011058"/>
    </source>
</evidence>
<dbReference type="HOGENOM" id="CLU_2316116_0_0_10"/>
<dbReference type="KEGG" id="fae:FAES_1861"/>
<evidence type="ECO:0000313" key="1">
    <source>
        <dbReference type="EMBL" id="CCG99870.1"/>
    </source>
</evidence>